<organism evidence="2 3">
    <name type="scientific">Zymoseptoria brevis</name>
    <dbReference type="NCBI Taxonomy" id="1047168"/>
    <lineage>
        <taxon>Eukaryota</taxon>
        <taxon>Fungi</taxon>
        <taxon>Dikarya</taxon>
        <taxon>Ascomycota</taxon>
        <taxon>Pezizomycotina</taxon>
        <taxon>Dothideomycetes</taxon>
        <taxon>Dothideomycetidae</taxon>
        <taxon>Mycosphaerellales</taxon>
        <taxon>Mycosphaerellaceae</taxon>
        <taxon>Zymoseptoria</taxon>
    </lineage>
</organism>
<comment type="caution">
    <text evidence="2">The sequence shown here is derived from an EMBL/GenBank/DDBJ whole genome shotgun (WGS) entry which is preliminary data.</text>
</comment>
<dbReference type="PANTHER" id="PTHR37490">
    <property type="entry name" value="EXPRESSED PROTEIN"/>
    <property type="match status" value="1"/>
</dbReference>
<dbReference type="Proteomes" id="UP000033647">
    <property type="component" value="Unassembled WGS sequence"/>
</dbReference>
<dbReference type="STRING" id="1047168.A0A0F4GEE3"/>
<dbReference type="OrthoDB" id="426718at2759"/>
<dbReference type="AlphaFoldDB" id="A0A0F4GEE3"/>
<feature type="region of interest" description="Disordered" evidence="1">
    <location>
        <begin position="1"/>
        <end position="34"/>
    </location>
</feature>
<reference evidence="2 3" key="1">
    <citation type="submission" date="2015-03" db="EMBL/GenBank/DDBJ databases">
        <title>RNA-seq based gene annotation and comparative genomics of four Zymoseptoria species reveal species-specific pathogenicity related genes and transposable element activity.</title>
        <authorList>
            <person name="Grandaubert J."/>
            <person name="Bhattacharyya A."/>
            <person name="Stukenbrock E.H."/>
        </authorList>
    </citation>
    <scope>NUCLEOTIDE SEQUENCE [LARGE SCALE GENOMIC DNA]</scope>
    <source>
        <strain evidence="2 3">Zb18110</strain>
    </source>
</reference>
<sequence>MPPTSRNAGGDKDGTADVTPKANERPVSQQPATNYSKTIVMGKVSSEDTDWVAAELPDWDRAIYVVDLPSNATSPTGLRTKLNKAREANPYLTFIMENYDNLPDIAVFLHAHRDGWPAAWHNDANGNDAVVMLKELQLATVEKRGYVNLRCIHNPGCPRELDMNPPGPANQVEDAYPHVYAEMFNMTADAVREQVPEVGSPCCAQFAVTRAEILKRPKSDYEWILAVLERSELEDYVLGRVMEYTWHILFGRDAVYCEDHRVCWLEVYGRPSFW</sequence>
<dbReference type="EMBL" id="LAFY01001042">
    <property type="protein sequence ID" value="KJX95783.1"/>
    <property type="molecule type" value="Genomic_DNA"/>
</dbReference>
<gene>
    <name evidence="2" type="ORF">TI39_contig1051g00007</name>
</gene>
<dbReference type="Pfam" id="PF11913">
    <property type="entry name" value="DUF3431"/>
    <property type="match status" value="1"/>
</dbReference>
<accession>A0A0F4GEE3</accession>
<name>A0A0F4GEE3_9PEZI</name>
<evidence type="ECO:0000313" key="2">
    <source>
        <dbReference type="EMBL" id="KJX95783.1"/>
    </source>
</evidence>
<evidence type="ECO:0000256" key="1">
    <source>
        <dbReference type="SAM" id="MobiDB-lite"/>
    </source>
</evidence>
<keyword evidence="3" id="KW-1185">Reference proteome</keyword>
<evidence type="ECO:0000313" key="3">
    <source>
        <dbReference type="Proteomes" id="UP000033647"/>
    </source>
</evidence>
<protein>
    <submittedName>
        <fullName evidence="2">Uncharacterized protein</fullName>
    </submittedName>
</protein>
<dbReference type="PANTHER" id="PTHR37490:SF2">
    <property type="match status" value="1"/>
</dbReference>
<proteinExistence type="predicted"/>
<dbReference type="InterPro" id="IPR021838">
    <property type="entry name" value="DUF3431"/>
</dbReference>